<protein>
    <recommendedName>
        <fullName evidence="4">4-coumarate--CoA ligase</fullName>
        <ecNumber evidence="4">6.2.1.12</ecNumber>
    </recommendedName>
</protein>
<dbReference type="CDD" id="cd05904">
    <property type="entry name" value="4CL"/>
    <property type="match status" value="1"/>
</dbReference>
<dbReference type="Gene3D" id="3.40.50.12780">
    <property type="entry name" value="N-terminal domain of ligase-like"/>
    <property type="match status" value="1"/>
</dbReference>
<comment type="cofactor">
    <cofactor evidence="1">
        <name>Mg(2+)</name>
        <dbReference type="ChEBI" id="CHEBI:18420"/>
    </cofactor>
</comment>
<evidence type="ECO:0000256" key="2">
    <source>
        <dbReference type="ARBA" id="ARBA00004930"/>
    </source>
</evidence>
<keyword evidence="7" id="KW-0067">ATP-binding</keyword>
<keyword evidence="5 14" id="KW-0436">Ligase</keyword>
<evidence type="ECO:0000256" key="10">
    <source>
        <dbReference type="ARBA" id="ARBA00034223"/>
    </source>
</evidence>
<dbReference type="InterPro" id="IPR025110">
    <property type="entry name" value="AMP-bd_C"/>
</dbReference>
<dbReference type="InterPro" id="IPR000873">
    <property type="entry name" value="AMP-dep_synth/lig_dom"/>
</dbReference>
<evidence type="ECO:0000256" key="5">
    <source>
        <dbReference type="ARBA" id="ARBA00022598"/>
    </source>
</evidence>
<name>A0A5A7R7F4_STRAF</name>
<keyword evidence="6" id="KW-0547">Nucleotide-binding</keyword>
<dbReference type="GO" id="GO:0050563">
    <property type="term" value="F:trans-feruloyl-CoA synthase activity"/>
    <property type="evidence" value="ECO:0007669"/>
    <property type="project" value="UniProtKB-ARBA"/>
</dbReference>
<evidence type="ECO:0000313" key="15">
    <source>
        <dbReference type="Proteomes" id="UP000325081"/>
    </source>
</evidence>
<dbReference type="Pfam" id="PF00501">
    <property type="entry name" value="AMP-binding"/>
    <property type="match status" value="1"/>
</dbReference>
<feature type="non-terminal residue" evidence="14">
    <location>
        <position position="1"/>
    </location>
</feature>
<reference evidence="15" key="1">
    <citation type="journal article" date="2019" name="Curr. Biol.">
        <title>Genome Sequence of Striga asiatica Provides Insight into the Evolution of Plant Parasitism.</title>
        <authorList>
            <person name="Yoshida S."/>
            <person name="Kim S."/>
            <person name="Wafula E.K."/>
            <person name="Tanskanen J."/>
            <person name="Kim Y.M."/>
            <person name="Honaas L."/>
            <person name="Yang Z."/>
            <person name="Spallek T."/>
            <person name="Conn C.E."/>
            <person name="Ichihashi Y."/>
            <person name="Cheong K."/>
            <person name="Cui S."/>
            <person name="Der J.P."/>
            <person name="Gundlach H."/>
            <person name="Jiao Y."/>
            <person name="Hori C."/>
            <person name="Ishida J.K."/>
            <person name="Kasahara H."/>
            <person name="Kiba T."/>
            <person name="Kim M.S."/>
            <person name="Koo N."/>
            <person name="Laohavisit A."/>
            <person name="Lee Y.H."/>
            <person name="Lumba S."/>
            <person name="McCourt P."/>
            <person name="Mortimer J.C."/>
            <person name="Mutuku J.M."/>
            <person name="Nomura T."/>
            <person name="Sasaki-Sekimoto Y."/>
            <person name="Seto Y."/>
            <person name="Wang Y."/>
            <person name="Wakatake T."/>
            <person name="Sakakibara H."/>
            <person name="Demura T."/>
            <person name="Yamaguchi S."/>
            <person name="Yoneyama K."/>
            <person name="Manabe R.I."/>
            <person name="Nelson D.C."/>
            <person name="Schulman A.H."/>
            <person name="Timko M.P."/>
            <person name="dePamphilis C.W."/>
            <person name="Choi D."/>
            <person name="Shirasu K."/>
        </authorList>
    </citation>
    <scope>NUCLEOTIDE SEQUENCE [LARGE SCALE GENOMIC DNA]</scope>
    <source>
        <strain evidence="15">cv. UVA1</strain>
    </source>
</reference>
<accession>A0A5A7R7F4</accession>
<comment type="caution">
    <text evidence="14">The sequence shown here is derived from an EMBL/GenBank/DDBJ whole genome shotgun (WGS) entry which is preliminary data.</text>
</comment>
<evidence type="ECO:0000256" key="7">
    <source>
        <dbReference type="ARBA" id="ARBA00022840"/>
    </source>
</evidence>
<evidence type="ECO:0000256" key="4">
    <source>
        <dbReference type="ARBA" id="ARBA00012959"/>
    </source>
</evidence>
<evidence type="ECO:0000259" key="12">
    <source>
        <dbReference type="Pfam" id="PF00501"/>
    </source>
</evidence>
<organism evidence="14 15">
    <name type="scientific">Striga asiatica</name>
    <name type="common">Asiatic witchweed</name>
    <name type="synonym">Buchnera asiatica</name>
    <dbReference type="NCBI Taxonomy" id="4170"/>
    <lineage>
        <taxon>Eukaryota</taxon>
        <taxon>Viridiplantae</taxon>
        <taxon>Streptophyta</taxon>
        <taxon>Embryophyta</taxon>
        <taxon>Tracheophyta</taxon>
        <taxon>Spermatophyta</taxon>
        <taxon>Magnoliopsida</taxon>
        <taxon>eudicotyledons</taxon>
        <taxon>Gunneridae</taxon>
        <taxon>Pentapetalae</taxon>
        <taxon>asterids</taxon>
        <taxon>lamiids</taxon>
        <taxon>Lamiales</taxon>
        <taxon>Orobanchaceae</taxon>
        <taxon>Buchnereae</taxon>
        <taxon>Striga</taxon>
    </lineage>
</organism>
<dbReference type="OrthoDB" id="10253869at2759"/>
<evidence type="ECO:0000256" key="11">
    <source>
        <dbReference type="ARBA" id="ARBA00034252"/>
    </source>
</evidence>
<proteinExistence type="inferred from homology"/>
<feature type="domain" description="AMP-binding enzyme C-terminal" evidence="13">
    <location>
        <begin position="454"/>
        <end position="529"/>
    </location>
</feature>
<comment type="pathway">
    <text evidence="2">Phytoalexin biosynthesis; 3,4',5-trihydroxystilbene biosynthesis; 3,4',5-trihydroxystilbene from trans-4-coumarate: step 1/2.</text>
</comment>
<dbReference type="EC" id="6.2.1.12" evidence="4"/>
<comment type="similarity">
    <text evidence="3">Belongs to the ATP-dependent AMP-binding enzyme family.</text>
</comment>
<keyword evidence="8" id="KW-0587">Phenylpropanoid metabolism</keyword>
<dbReference type="GO" id="GO:0106286">
    <property type="term" value="F:(E)-caffeate-CoA ligase activity"/>
    <property type="evidence" value="ECO:0007669"/>
    <property type="project" value="UniProtKB-ARBA"/>
</dbReference>
<dbReference type="Pfam" id="PF13193">
    <property type="entry name" value="AMP-binding_C"/>
    <property type="match status" value="1"/>
</dbReference>
<dbReference type="PANTHER" id="PTHR24096">
    <property type="entry name" value="LONG-CHAIN-FATTY-ACID--COA LIGASE"/>
    <property type="match status" value="1"/>
</dbReference>
<comment type="catalytic activity">
    <reaction evidence="11">
        <text>(E)-4-coumarate + ATP + CoA = (E)-4-coumaroyl-CoA + AMP + diphosphate</text>
        <dbReference type="Rhea" id="RHEA:19641"/>
        <dbReference type="ChEBI" id="CHEBI:12876"/>
        <dbReference type="ChEBI" id="CHEBI:30616"/>
        <dbReference type="ChEBI" id="CHEBI:33019"/>
        <dbReference type="ChEBI" id="CHEBI:57287"/>
        <dbReference type="ChEBI" id="CHEBI:85008"/>
        <dbReference type="ChEBI" id="CHEBI:456215"/>
        <dbReference type="EC" id="6.2.1.12"/>
    </reaction>
    <physiologicalReaction direction="left-to-right" evidence="11">
        <dbReference type="Rhea" id="RHEA:19642"/>
    </physiologicalReaction>
</comment>
<dbReference type="FunFam" id="3.30.300.30:FF:000007">
    <property type="entry name" value="4-coumarate--CoA ligase 2"/>
    <property type="match status" value="1"/>
</dbReference>
<dbReference type="Proteomes" id="UP000325081">
    <property type="component" value="Unassembled WGS sequence"/>
</dbReference>
<dbReference type="GO" id="GO:0009698">
    <property type="term" value="P:phenylpropanoid metabolic process"/>
    <property type="evidence" value="ECO:0007669"/>
    <property type="project" value="UniProtKB-KW"/>
</dbReference>
<evidence type="ECO:0000256" key="6">
    <source>
        <dbReference type="ARBA" id="ARBA00022741"/>
    </source>
</evidence>
<dbReference type="SUPFAM" id="SSF56801">
    <property type="entry name" value="Acetyl-CoA synthetase-like"/>
    <property type="match status" value="1"/>
</dbReference>
<evidence type="ECO:0000256" key="3">
    <source>
        <dbReference type="ARBA" id="ARBA00006432"/>
    </source>
</evidence>
<evidence type="ECO:0000256" key="8">
    <source>
        <dbReference type="ARBA" id="ARBA00023051"/>
    </source>
</evidence>
<dbReference type="GO" id="GO:0016207">
    <property type="term" value="F:4-coumarate-CoA ligase activity"/>
    <property type="evidence" value="ECO:0007669"/>
    <property type="project" value="UniProtKB-EC"/>
</dbReference>
<dbReference type="Gene3D" id="3.30.300.30">
    <property type="match status" value="1"/>
</dbReference>
<comment type="catalytic activity">
    <reaction evidence="9">
        <text>(E)-4-coumarate + ATP + H(+) = (E)-4-coumaroyl-AMP + diphosphate</text>
        <dbReference type="Rhea" id="RHEA:72419"/>
        <dbReference type="ChEBI" id="CHEBI:12876"/>
        <dbReference type="ChEBI" id="CHEBI:15378"/>
        <dbReference type="ChEBI" id="CHEBI:30616"/>
        <dbReference type="ChEBI" id="CHEBI:33019"/>
        <dbReference type="ChEBI" id="CHEBI:192348"/>
    </reaction>
    <physiologicalReaction direction="left-to-right" evidence="9">
        <dbReference type="Rhea" id="RHEA:72420"/>
    </physiologicalReaction>
</comment>
<dbReference type="FunFam" id="3.40.50.12780:FF:000003">
    <property type="entry name" value="Long-chain-fatty-acid--CoA ligase FadD"/>
    <property type="match status" value="1"/>
</dbReference>
<gene>
    <name evidence="14" type="ORF">STAS_30087</name>
</gene>
<evidence type="ECO:0000256" key="1">
    <source>
        <dbReference type="ARBA" id="ARBA00001946"/>
    </source>
</evidence>
<dbReference type="InterPro" id="IPR042099">
    <property type="entry name" value="ANL_N_sf"/>
</dbReference>
<dbReference type="AlphaFoldDB" id="A0A5A7R7F4"/>
<evidence type="ECO:0000259" key="13">
    <source>
        <dbReference type="Pfam" id="PF13193"/>
    </source>
</evidence>
<dbReference type="InterPro" id="IPR020845">
    <property type="entry name" value="AMP-binding_CS"/>
</dbReference>
<evidence type="ECO:0000313" key="14">
    <source>
        <dbReference type="EMBL" id="GER52627.1"/>
    </source>
</evidence>
<sequence length="539" mass="57814">KKHSKNPKYSSSNSVRSMESRAYANDHIFRSKLPAIPIPDHLPVHAYIFQNLHRHPSSTALIDSATGKTLTHSEVELAARKLAAGLHARLGIRRGHVIMLLLHNSPEFVISFLAASMAGATVTTANPNYTASEIASQAAVSGPAVVITHSCYAGKVTSSSGARNTKVLTIDSRRFSELAESDERLLPESGGGGFRPSDTAVLLFSSGTTGMPKAVMLSHRNLVACLEQQGGGENPNFHVDGETDVALCVLPLFHMYSLTMVLAEFGAVLEAIGRYQVTIAPLVPPALLEIVNSSGAGGGKYDLSTVRKVYSGAAPMGRELEAAVRANFPNAVIGQGYGMTEGGVISICLGFAKKPFGFKSGSCGTVVRNVEMKVVDPLTGASLSRNQKGEICVRGASIMKGYYNDPEATKRTIDGEGWLHTGDIGYVDDDDELFIVDRLKELIKYKGFHVAPAELEALLIAHPSISDAAVVPMKDEAAGEVPVAFVVPANSSNISEEDIKQYISKLVVSYKRINKVFFTKKIPRAPSGKILRKNLRSRI</sequence>
<dbReference type="InterPro" id="IPR045851">
    <property type="entry name" value="AMP-bd_C_sf"/>
</dbReference>
<feature type="domain" description="AMP-dependent synthetase/ligase" evidence="12">
    <location>
        <begin position="50"/>
        <end position="403"/>
    </location>
</feature>
<dbReference type="EMBL" id="BKCP01010403">
    <property type="protein sequence ID" value="GER52627.1"/>
    <property type="molecule type" value="Genomic_DNA"/>
</dbReference>
<dbReference type="PANTHER" id="PTHR24096:SF406">
    <property type="entry name" value="4-COUMARATE--COA LIGASE 2"/>
    <property type="match status" value="1"/>
</dbReference>
<dbReference type="UniPathway" id="UPA00372">
    <property type="reaction ID" value="UER00547"/>
</dbReference>
<comment type="catalytic activity">
    <reaction evidence="10">
        <text>(E)-4-coumaroyl-AMP + CoA = (E)-4-coumaroyl-CoA + AMP + H(+)</text>
        <dbReference type="Rhea" id="RHEA:72423"/>
        <dbReference type="ChEBI" id="CHEBI:15378"/>
        <dbReference type="ChEBI" id="CHEBI:57287"/>
        <dbReference type="ChEBI" id="CHEBI:85008"/>
        <dbReference type="ChEBI" id="CHEBI:192348"/>
        <dbReference type="ChEBI" id="CHEBI:456215"/>
    </reaction>
    <physiologicalReaction direction="left-to-right" evidence="10">
        <dbReference type="Rhea" id="RHEA:72424"/>
    </physiologicalReaction>
</comment>
<keyword evidence="15" id="KW-1185">Reference proteome</keyword>
<dbReference type="PROSITE" id="PS00455">
    <property type="entry name" value="AMP_BINDING"/>
    <property type="match status" value="1"/>
</dbReference>
<evidence type="ECO:0000256" key="9">
    <source>
        <dbReference type="ARBA" id="ARBA00034219"/>
    </source>
</evidence>
<dbReference type="GO" id="GO:0005524">
    <property type="term" value="F:ATP binding"/>
    <property type="evidence" value="ECO:0007669"/>
    <property type="project" value="UniProtKB-KW"/>
</dbReference>